<proteinExistence type="predicted"/>
<dbReference type="EMBL" id="OZ037946">
    <property type="protein sequence ID" value="CAL1705293.1"/>
    <property type="molecule type" value="Genomic_DNA"/>
</dbReference>
<feature type="region of interest" description="Disordered" evidence="1">
    <location>
        <begin position="154"/>
        <end position="194"/>
    </location>
</feature>
<feature type="chain" id="PRO_5045470295" description="Cupredoxin" evidence="2">
    <location>
        <begin position="19"/>
        <end position="221"/>
    </location>
</feature>
<dbReference type="Gene3D" id="2.60.40.420">
    <property type="entry name" value="Cupredoxins - blue copper proteins"/>
    <property type="match status" value="1"/>
</dbReference>
<keyword evidence="2" id="KW-0732">Signal</keyword>
<organism evidence="3 4">
    <name type="scientific">Somion occarium</name>
    <dbReference type="NCBI Taxonomy" id="3059160"/>
    <lineage>
        <taxon>Eukaryota</taxon>
        <taxon>Fungi</taxon>
        <taxon>Dikarya</taxon>
        <taxon>Basidiomycota</taxon>
        <taxon>Agaricomycotina</taxon>
        <taxon>Agaricomycetes</taxon>
        <taxon>Polyporales</taxon>
        <taxon>Cerrenaceae</taxon>
        <taxon>Somion</taxon>
    </lineage>
</organism>
<keyword evidence="4" id="KW-1185">Reference proteome</keyword>
<dbReference type="Proteomes" id="UP001497453">
    <property type="component" value="Chromosome 3"/>
</dbReference>
<dbReference type="PANTHER" id="PTHR34883">
    <property type="entry name" value="SERINE-RICH PROTEIN, PUTATIVE-RELATED-RELATED"/>
    <property type="match status" value="1"/>
</dbReference>
<dbReference type="InterPro" id="IPR008972">
    <property type="entry name" value="Cupredoxin"/>
</dbReference>
<dbReference type="InterPro" id="IPR052953">
    <property type="entry name" value="Ser-rich/MCO-related"/>
</dbReference>
<reference evidence="4" key="1">
    <citation type="submission" date="2024-04" db="EMBL/GenBank/DDBJ databases">
        <authorList>
            <person name="Shaw F."/>
            <person name="Minotto A."/>
        </authorList>
    </citation>
    <scope>NUCLEOTIDE SEQUENCE [LARGE SCALE GENOMIC DNA]</scope>
</reference>
<evidence type="ECO:0000313" key="4">
    <source>
        <dbReference type="Proteomes" id="UP001497453"/>
    </source>
</evidence>
<dbReference type="SUPFAM" id="SSF49503">
    <property type="entry name" value="Cupredoxins"/>
    <property type="match status" value="1"/>
</dbReference>
<protein>
    <recommendedName>
        <fullName evidence="5">Cupredoxin</fullName>
    </recommendedName>
</protein>
<gene>
    <name evidence="3" type="ORF">GFSPODELE1_LOCUS5363</name>
</gene>
<evidence type="ECO:0008006" key="5">
    <source>
        <dbReference type="Google" id="ProtNLM"/>
    </source>
</evidence>
<evidence type="ECO:0000256" key="2">
    <source>
        <dbReference type="SAM" id="SignalP"/>
    </source>
</evidence>
<name>A0ABP1DE46_9APHY</name>
<feature type="signal peptide" evidence="2">
    <location>
        <begin position="1"/>
        <end position="18"/>
    </location>
</feature>
<dbReference type="CDD" id="cd00920">
    <property type="entry name" value="Cupredoxin"/>
    <property type="match status" value="1"/>
</dbReference>
<dbReference type="PANTHER" id="PTHR34883:SF15">
    <property type="entry name" value="EXTRACELLULAR SERINE-RICH PROTEIN"/>
    <property type="match status" value="1"/>
</dbReference>
<sequence length="221" mass="21793">MHFTSFLAVLPLVGLAVAQQNLVVKVGDAGALTFTPPSITINDGDSVSFQFLSKNHTVTQSTFASPCSPMTNADGTPGIDSGFQFVDPAATQVQQFTFTVNNATAPLWFYCRQKTPADHCTAGMVFAINPTAEKSFDAFQAAAKASASNTTATSASAGATGATSAPGGTAATGATSAGGATSTDSALSPSATTTSDAGSAKAGSAAGLLVAGIALVAGSLL</sequence>
<evidence type="ECO:0000256" key="1">
    <source>
        <dbReference type="SAM" id="MobiDB-lite"/>
    </source>
</evidence>
<evidence type="ECO:0000313" key="3">
    <source>
        <dbReference type="EMBL" id="CAL1705293.1"/>
    </source>
</evidence>
<accession>A0ABP1DE46</accession>